<evidence type="ECO:0000313" key="2">
    <source>
        <dbReference type="Proteomes" id="UP000637239"/>
    </source>
</evidence>
<gene>
    <name evidence="1" type="ORF">ACHE_31076A</name>
</gene>
<dbReference type="RefSeq" id="XP_043135611.1">
    <property type="nucleotide sequence ID" value="XM_043277766.1"/>
</dbReference>
<dbReference type="KEGG" id="ache:ACHE_31076A"/>
<evidence type="ECO:0000313" key="1">
    <source>
        <dbReference type="EMBL" id="BCR87089.1"/>
    </source>
</evidence>
<proteinExistence type="predicted"/>
<dbReference type="AlphaFoldDB" id="A0A7R7VM59"/>
<dbReference type="EMBL" id="AP024418">
    <property type="protein sequence ID" value="BCR87089.1"/>
    <property type="molecule type" value="Genomic_DNA"/>
</dbReference>
<sequence length="130" mass="14271">MANLAVWSTYCSSTCLCPSINLNGLKNLQSPVLKNISMQPCGTSQLTSHPTEMYSRGALVLPIKSTSSNPETAYPHALISATNRLAERFPCCVPSHYIPPQFVPPRPRCQKDGCQKKQARVRTTANPLIQ</sequence>
<accession>A0A7R7VM59</accession>
<protein>
    <submittedName>
        <fullName evidence="1">Uncharacterized protein</fullName>
    </submittedName>
</protein>
<dbReference type="GeneID" id="66981448"/>
<name>A0A7R7VM59_ASPCH</name>
<dbReference type="Proteomes" id="UP000637239">
    <property type="component" value="Chromosome 3"/>
</dbReference>
<reference evidence="1" key="1">
    <citation type="submission" date="2021-01" db="EMBL/GenBank/DDBJ databases">
        <authorList>
            <consortium name="Aspergillus chevalieri M1 genome sequencing consortium"/>
            <person name="Kazuki M."/>
            <person name="Futagami T."/>
        </authorList>
    </citation>
    <scope>NUCLEOTIDE SEQUENCE</scope>
    <source>
        <strain evidence="1">M1</strain>
    </source>
</reference>
<organism evidence="1 2">
    <name type="scientific">Aspergillus chevalieri</name>
    <name type="common">Eurotium chevalieri</name>
    <dbReference type="NCBI Taxonomy" id="182096"/>
    <lineage>
        <taxon>Eukaryota</taxon>
        <taxon>Fungi</taxon>
        <taxon>Dikarya</taxon>
        <taxon>Ascomycota</taxon>
        <taxon>Pezizomycotina</taxon>
        <taxon>Eurotiomycetes</taxon>
        <taxon>Eurotiomycetidae</taxon>
        <taxon>Eurotiales</taxon>
        <taxon>Aspergillaceae</taxon>
        <taxon>Aspergillus</taxon>
        <taxon>Aspergillus subgen. Aspergillus</taxon>
    </lineage>
</organism>
<keyword evidence="2" id="KW-1185">Reference proteome</keyword>
<reference evidence="1" key="2">
    <citation type="submission" date="2021-02" db="EMBL/GenBank/DDBJ databases">
        <title>Aspergillus chevalieri M1 genome sequence.</title>
        <authorList>
            <person name="Kadooka C."/>
            <person name="Mori K."/>
            <person name="Futagami T."/>
        </authorList>
    </citation>
    <scope>NUCLEOTIDE SEQUENCE</scope>
    <source>
        <strain evidence="1">M1</strain>
    </source>
</reference>